<feature type="transmembrane region" description="Helical" evidence="1">
    <location>
        <begin position="153"/>
        <end position="172"/>
    </location>
</feature>
<feature type="transmembrane region" description="Helical" evidence="1">
    <location>
        <begin position="300"/>
        <end position="319"/>
    </location>
</feature>
<protein>
    <submittedName>
        <fullName evidence="2">DUF4184 family protein</fullName>
    </submittedName>
</protein>
<sequence>MPYTLAHPLYAVPLKHLAPRYLCTTGLLLGSMAPDLEYFVAFESNKTIGHSVAGFFLLGLPLCTAFAIAFHRLMKPSLVQLLPSAFGLDKFAREHAAPWGLRTGRDWLLFIFSLFIGFWTHIFMDALSHRNSFIVTRIPFLQKYIHGEFVYHWLQYALSILGLGVIFVYLLIKWSRWSSTRREPFAADQVRFRWGMRLLVFAISGVLFFIKLKSDPSMTGYGFTMVAPISSLAVGWFVASALQFAVIQQKLAQLMGLLGVFAGSVVAFQLAQKLPFTSVYQHLGWVETILNKLGPARWELAVWIGFIWLWSFIIIAISMQRQLRSRRPYAFEQYTSGR</sequence>
<organism evidence="2 3">
    <name type="scientific">Paenibacillus roseus</name>
    <dbReference type="NCBI Taxonomy" id="2798579"/>
    <lineage>
        <taxon>Bacteria</taxon>
        <taxon>Bacillati</taxon>
        <taxon>Bacillota</taxon>
        <taxon>Bacilli</taxon>
        <taxon>Bacillales</taxon>
        <taxon>Paenibacillaceae</taxon>
        <taxon>Paenibacillus</taxon>
    </lineage>
</organism>
<dbReference type="AlphaFoldDB" id="A0A934JBM0"/>
<dbReference type="Proteomes" id="UP000640274">
    <property type="component" value="Unassembled WGS sequence"/>
</dbReference>
<dbReference type="Pfam" id="PF13803">
    <property type="entry name" value="DUF4184"/>
    <property type="match status" value="1"/>
</dbReference>
<dbReference type="EMBL" id="JAELUP010000117">
    <property type="protein sequence ID" value="MBJ6364072.1"/>
    <property type="molecule type" value="Genomic_DNA"/>
</dbReference>
<keyword evidence="1" id="KW-1133">Transmembrane helix</keyword>
<proteinExistence type="predicted"/>
<accession>A0A934JBM0</accession>
<keyword evidence="1" id="KW-0472">Membrane</keyword>
<evidence type="ECO:0000313" key="3">
    <source>
        <dbReference type="Proteomes" id="UP000640274"/>
    </source>
</evidence>
<dbReference type="RefSeq" id="WP_199021678.1">
    <property type="nucleotide sequence ID" value="NZ_JAELUP010000117.1"/>
</dbReference>
<dbReference type="InterPro" id="IPR025238">
    <property type="entry name" value="DUF4184"/>
</dbReference>
<reference evidence="2" key="1">
    <citation type="submission" date="2020-12" db="EMBL/GenBank/DDBJ databases">
        <authorList>
            <person name="Huq M.A."/>
        </authorList>
    </citation>
    <scope>NUCLEOTIDE SEQUENCE</scope>
    <source>
        <strain evidence="2">MAHUQ-46</strain>
    </source>
</reference>
<evidence type="ECO:0000256" key="1">
    <source>
        <dbReference type="SAM" id="Phobius"/>
    </source>
</evidence>
<keyword evidence="3" id="KW-1185">Reference proteome</keyword>
<name>A0A934JBM0_9BACL</name>
<keyword evidence="1" id="KW-0812">Transmembrane</keyword>
<feature type="transmembrane region" description="Helical" evidence="1">
    <location>
        <begin position="107"/>
        <end position="124"/>
    </location>
</feature>
<evidence type="ECO:0000313" key="2">
    <source>
        <dbReference type="EMBL" id="MBJ6364072.1"/>
    </source>
</evidence>
<feature type="transmembrane region" description="Helical" evidence="1">
    <location>
        <begin position="192"/>
        <end position="212"/>
    </location>
</feature>
<feature type="transmembrane region" description="Helical" evidence="1">
    <location>
        <begin position="251"/>
        <end position="271"/>
    </location>
</feature>
<feature type="transmembrane region" description="Helical" evidence="1">
    <location>
        <begin position="218"/>
        <end position="239"/>
    </location>
</feature>
<comment type="caution">
    <text evidence="2">The sequence shown here is derived from an EMBL/GenBank/DDBJ whole genome shotgun (WGS) entry which is preliminary data.</text>
</comment>
<feature type="transmembrane region" description="Helical" evidence="1">
    <location>
        <begin position="48"/>
        <end position="70"/>
    </location>
</feature>
<gene>
    <name evidence="2" type="ORF">JFN88_22925</name>
</gene>